<feature type="compositionally biased region" description="Polar residues" evidence="1">
    <location>
        <begin position="284"/>
        <end position="302"/>
    </location>
</feature>
<feature type="signal peptide" evidence="3">
    <location>
        <begin position="1"/>
        <end position="32"/>
    </location>
</feature>
<feature type="transmembrane region" description="Helical" evidence="2">
    <location>
        <begin position="64"/>
        <end position="87"/>
    </location>
</feature>
<dbReference type="AlphaFoldDB" id="A0A1J8QQW3"/>
<comment type="caution">
    <text evidence="4">The sequence shown here is derived from an EMBL/GenBank/DDBJ whole genome shotgun (WGS) entry which is preliminary data.</text>
</comment>
<evidence type="ECO:0000313" key="4">
    <source>
        <dbReference type="EMBL" id="OJA15857.1"/>
    </source>
</evidence>
<proteinExistence type="predicted"/>
<feature type="compositionally biased region" description="Polar residues" evidence="1">
    <location>
        <begin position="194"/>
        <end position="204"/>
    </location>
</feature>
<dbReference type="Proteomes" id="UP000183567">
    <property type="component" value="Unassembled WGS sequence"/>
</dbReference>
<name>A0A1J8QQW3_9AGAM</name>
<protein>
    <submittedName>
        <fullName evidence="4">Uncharacterized protein</fullName>
    </submittedName>
</protein>
<gene>
    <name evidence="4" type="ORF">AZE42_11441</name>
</gene>
<dbReference type="EMBL" id="LVVM01002829">
    <property type="protein sequence ID" value="OJA15857.1"/>
    <property type="molecule type" value="Genomic_DNA"/>
</dbReference>
<keyword evidence="2" id="KW-1133">Transmembrane helix</keyword>
<organism evidence="4 5">
    <name type="scientific">Rhizopogon vesiculosus</name>
    <dbReference type="NCBI Taxonomy" id="180088"/>
    <lineage>
        <taxon>Eukaryota</taxon>
        <taxon>Fungi</taxon>
        <taxon>Dikarya</taxon>
        <taxon>Basidiomycota</taxon>
        <taxon>Agaricomycotina</taxon>
        <taxon>Agaricomycetes</taxon>
        <taxon>Agaricomycetidae</taxon>
        <taxon>Boletales</taxon>
        <taxon>Suillineae</taxon>
        <taxon>Rhizopogonaceae</taxon>
        <taxon>Rhizopogon</taxon>
    </lineage>
</organism>
<dbReference type="OrthoDB" id="10518198at2759"/>
<accession>A0A1J8QQW3</accession>
<evidence type="ECO:0000256" key="2">
    <source>
        <dbReference type="SAM" id="Phobius"/>
    </source>
</evidence>
<feature type="region of interest" description="Disordered" evidence="1">
    <location>
        <begin position="284"/>
        <end position="303"/>
    </location>
</feature>
<sequence length="484" mass="52009">MARHFVLFSRTLKPSLLRLFTCITSSLSAVHAFSVTTGPNSPPSTASASSQTSSQRTSGSNTSVVAITVGDAIGGVVFLVLLITLGIRYKRKAAHSSNVTSSPERQISHTDSVTATISPASRGMTSIDGQTVSPDTFQHQNLPVGLVPPVHHVTYSYLTNLSAGNPAADDHHASFSQIQPSRQSPIDGFATHANAGSSSVSPVSRQIAAMPEVVSPNNPLPYQMGPIRPAPPNQPGTLSNPTSTYNFTAGDRDSPLNLSQISPLISNVDSFAMHVDIVSPVMSSSVGRGTTTASQTVTSPPTQIIMPTDIEDDEPLCSTCSALDLCAMLREGIKEEHAVLLGHLTDVFNKYDQCGLCRLIATHIRHTWQLDKQPGINIDGRPCSLYVEASGSLFGETGGADLNDTLPKDICHHLYIKTSTGPRGMYISATMPQSPLTRTLEIRLLEEDASKVGRMKQFHGRRKSMESVVRWCFGGFLERFFQVP</sequence>
<keyword evidence="5" id="KW-1185">Reference proteome</keyword>
<feature type="region of interest" description="Disordered" evidence="1">
    <location>
        <begin position="38"/>
        <end position="60"/>
    </location>
</feature>
<keyword evidence="2" id="KW-0472">Membrane</keyword>
<keyword evidence="2" id="KW-0812">Transmembrane</keyword>
<feature type="compositionally biased region" description="Polar residues" evidence="1">
    <location>
        <begin position="174"/>
        <end position="184"/>
    </location>
</feature>
<reference evidence="4 5" key="1">
    <citation type="submission" date="2016-03" db="EMBL/GenBank/DDBJ databases">
        <title>Comparative genomics of the ectomycorrhizal sister species Rhizopogon vinicolor and Rhizopogon vesiculosus (Basidiomycota: Boletales) reveals a divergence of the mating type B locus.</title>
        <authorList>
            <person name="Mujic A.B."/>
            <person name="Kuo A."/>
            <person name="Tritt A."/>
            <person name="Lipzen A."/>
            <person name="Chen C."/>
            <person name="Johnson J."/>
            <person name="Sharma A."/>
            <person name="Barry K."/>
            <person name="Grigoriev I.V."/>
            <person name="Spatafora J.W."/>
        </authorList>
    </citation>
    <scope>NUCLEOTIDE SEQUENCE [LARGE SCALE GENOMIC DNA]</scope>
    <source>
        <strain evidence="4 5">AM-OR11-056</strain>
    </source>
</reference>
<keyword evidence="3" id="KW-0732">Signal</keyword>
<evidence type="ECO:0000256" key="3">
    <source>
        <dbReference type="SAM" id="SignalP"/>
    </source>
</evidence>
<evidence type="ECO:0000313" key="5">
    <source>
        <dbReference type="Proteomes" id="UP000183567"/>
    </source>
</evidence>
<evidence type="ECO:0000256" key="1">
    <source>
        <dbReference type="SAM" id="MobiDB-lite"/>
    </source>
</evidence>
<feature type="chain" id="PRO_5012408028" evidence="3">
    <location>
        <begin position="33"/>
        <end position="484"/>
    </location>
</feature>
<feature type="region of interest" description="Disordered" evidence="1">
    <location>
        <begin position="168"/>
        <end position="204"/>
    </location>
</feature>